<sequence>MKTSIFFNNNTSEGMKRGIKEVLGINVGMCNINYLGLPLFRNHCKDADFNFILDNLVSKLHGWKLKPLSKADRATLIKSMGLSLPVYAMQTTKFFKRLAFKIDDMVRDFWWGHELGNWGLCLKAWDQLCLPKSRGRPGFRKTVEMNQAFLAKWGYALITDNQSLCCKVLRAKYLKGKSFFKCSSKNSDSLFWKNVVKTKEILSRGAYHVSYLLPSPMTFASPSWSPRMTGSRSTVMPKLVVIQCALWRWLEITRSQFCGRLPISSTSLIRLLKKLQLVY</sequence>
<evidence type="ECO:0000313" key="2">
    <source>
        <dbReference type="Proteomes" id="UP000596661"/>
    </source>
</evidence>
<accession>A0A803PUV9</accession>
<dbReference type="EnsemblPlants" id="evm.model.06.1527">
    <property type="protein sequence ID" value="cds.evm.model.06.1527"/>
    <property type="gene ID" value="evm.TU.06.1527"/>
</dbReference>
<evidence type="ECO:0000313" key="1">
    <source>
        <dbReference type="EnsemblPlants" id="cds.evm.model.06.1527"/>
    </source>
</evidence>
<dbReference type="Proteomes" id="UP000596661">
    <property type="component" value="Chromosome 6"/>
</dbReference>
<keyword evidence="2" id="KW-1185">Reference proteome</keyword>
<dbReference type="Gramene" id="evm.model.06.1527">
    <property type="protein sequence ID" value="cds.evm.model.06.1527"/>
    <property type="gene ID" value="evm.TU.06.1527"/>
</dbReference>
<dbReference type="PANTHER" id="PTHR33116:SF86">
    <property type="entry name" value="REVERSE TRANSCRIPTASE DOMAIN-CONTAINING PROTEIN"/>
    <property type="match status" value="1"/>
</dbReference>
<name>A0A803PUV9_CANSA</name>
<organism evidence="1 2">
    <name type="scientific">Cannabis sativa</name>
    <name type="common">Hemp</name>
    <name type="synonym">Marijuana</name>
    <dbReference type="NCBI Taxonomy" id="3483"/>
    <lineage>
        <taxon>Eukaryota</taxon>
        <taxon>Viridiplantae</taxon>
        <taxon>Streptophyta</taxon>
        <taxon>Embryophyta</taxon>
        <taxon>Tracheophyta</taxon>
        <taxon>Spermatophyta</taxon>
        <taxon>Magnoliopsida</taxon>
        <taxon>eudicotyledons</taxon>
        <taxon>Gunneridae</taxon>
        <taxon>Pentapetalae</taxon>
        <taxon>rosids</taxon>
        <taxon>fabids</taxon>
        <taxon>Rosales</taxon>
        <taxon>Cannabaceae</taxon>
        <taxon>Cannabis</taxon>
    </lineage>
</organism>
<proteinExistence type="predicted"/>
<evidence type="ECO:0008006" key="3">
    <source>
        <dbReference type="Google" id="ProtNLM"/>
    </source>
</evidence>
<dbReference type="AlphaFoldDB" id="A0A803PUV9"/>
<reference evidence="1" key="2">
    <citation type="submission" date="2021-03" db="UniProtKB">
        <authorList>
            <consortium name="EnsemblPlants"/>
        </authorList>
    </citation>
    <scope>IDENTIFICATION</scope>
</reference>
<protein>
    <recommendedName>
        <fullName evidence="3">Reverse transcriptase</fullName>
    </recommendedName>
</protein>
<reference evidence="1" key="1">
    <citation type="submission" date="2018-11" db="EMBL/GenBank/DDBJ databases">
        <authorList>
            <person name="Grassa J C."/>
        </authorList>
    </citation>
    <scope>NUCLEOTIDE SEQUENCE [LARGE SCALE GENOMIC DNA]</scope>
</reference>
<dbReference type="EMBL" id="UZAU01000614">
    <property type="status" value="NOT_ANNOTATED_CDS"/>
    <property type="molecule type" value="Genomic_DNA"/>
</dbReference>
<dbReference type="PANTHER" id="PTHR33116">
    <property type="entry name" value="REVERSE TRANSCRIPTASE ZINC-BINDING DOMAIN-CONTAINING PROTEIN-RELATED-RELATED"/>
    <property type="match status" value="1"/>
</dbReference>